<organism evidence="7 8">
    <name type="scientific">Sphaerisporangium melleum</name>
    <dbReference type="NCBI Taxonomy" id="321316"/>
    <lineage>
        <taxon>Bacteria</taxon>
        <taxon>Bacillati</taxon>
        <taxon>Actinomycetota</taxon>
        <taxon>Actinomycetes</taxon>
        <taxon>Streptosporangiales</taxon>
        <taxon>Streptosporangiaceae</taxon>
        <taxon>Sphaerisporangium</taxon>
    </lineage>
</organism>
<dbReference type="PANTHER" id="PTHR30055:SF234">
    <property type="entry name" value="HTH-TYPE TRANSCRIPTIONAL REGULATOR BETI"/>
    <property type="match status" value="1"/>
</dbReference>
<evidence type="ECO:0000256" key="1">
    <source>
        <dbReference type="ARBA" id="ARBA00023015"/>
    </source>
</evidence>
<evidence type="ECO:0000256" key="4">
    <source>
        <dbReference type="PROSITE-ProRule" id="PRU00335"/>
    </source>
</evidence>
<reference evidence="7" key="2">
    <citation type="submission" date="2020-09" db="EMBL/GenBank/DDBJ databases">
        <authorList>
            <person name="Sun Q."/>
            <person name="Ohkuma M."/>
        </authorList>
    </citation>
    <scope>NUCLEOTIDE SEQUENCE</scope>
    <source>
        <strain evidence="7">JCM 13064</strain>
    </source>
</reference>
<keyword evidence="8" id="KW-1185">Reference proteome</keyword>
<evidence type="ECO:0000256" key="3">
    <source>
        <dbReference type="ARBA" id="ARBA00023163"/>
    </source>
</evidence>
<feature type="compositionally biased region" description="Pro residues" evidence="5">
    <location>
        <begin position="191"/>
        <end position="202"/>
    </location>
</feature>
<gene>
    <name evidence="7" type="ORF">GCM10007964_36640</name>
</gene>
<feature type="region of interest" description="Disordered" evidence="5">
    <location>
        <begin position="188"/>
        <end position="208"/>
    </location>
</feature>
<reference evidence="7" key="1">
    <citation type="journal article" date="2014" name="Int. J. Syst. Evol. Microbiol.">
        <title>Complete genome sequence of Corynebacterium casei LMG S-19264T (=DSM 44701T), isolated from a smear-ripened cheese.</title>
        <authorList>
            <consortium name="US DOE Joint Genome Institute (JGI-PGF)"/>
            <person name="Walter F."/>
            <person name="Albersmeier A."/>
            <person name="Kalinowski J."/>
            <person name="Ruckert C."/>
        </authorList>
    </citation>
    <scope>NUCLEOTIDE SEQUENCE</scope>
    <source>
        <strain evidence="7">JCM 13064</strain>
    </source>
</reference>
<evidence type="ECO:0000313" key="7">
    <source>
        <dbReference type="EMBL" id="GGK90667.1"/>
    </source>
</evidence>
<protein>
    <submittedName>
        <fullName evidence="7">TetR family transcriptional regulator</fullName>
    </submittedName>
</protein>
<keyword evidence="1" id="KW-0805">Transcription regulation</keyword>
<proteinExistence type="predicted"/>
<feature type="domain" description="HTH tetR-type" evidence="6">
    <location>
        <begin position="6"/>
        <end position="66"/>
    </location>
</feature>
<dbReference type="GO" id="GO:0000976">
    <property type="term" value="F:transcription cis-regulatory region binding"/>
    <property type="evidence" value="ECO:0007669"/>
    <property type="project" value="TreeGrafter"/>
</dbReference>
<dbReference type="AlphaFoldDB" id="A0A917VJC6"/>
<evidence type="ECO:0000259" key="6">
    <source>
        <dbReference type="PROSITE" id="PS50977"/>
    </source>
</evidence>
<dbReference type="SUPFAM" id="SSF46689">
    <property type="entry name" value="Homeodomain-like"/>
    <property type="match status" value="1"/>
</dbReference>
<comment type="caution">
    <text evidence="7">The sequence shown here is derived from an EMBL/GenBank/DDBJ whole genome shotgun (WGS) entry which is preliminary data.</text>
</comment>
<feature type="DNA-binding region" description="H-T-H motif" evidence="4">
    <location>
        <begin position="29"/>
        <end position="48"/>
    </location>
</feature>
<evidence type="ECO:0000256" key="5">
    <source>
        <dbReference type="SAM" id="MobiDB-lite"/>
    </source>
</evidence>
<dbReference type="Pfam" id="PF00440">
    <property type="entry name" value="TetR_N"/>
    <property type="match status" value="1"/>
</dbReference>
<dbReference type="GO" id="GO:0003700">
    <property type="term" value="F:DNA-binding transcription factor activity"/>
    <property type="evidence" value="ECO:0007669"/>
    <property type="project" value="TreeGrafter"/>
</dbReference>
<accession>A0A917VJC6</accession>
<dbReference type="Gene3D" id="1.10.10.60">
    <property type="entry name" value="Homeodomain-like"/>
    <property type="match status" value="1"/>
</dbReference>
<dbReference type="SUPFAM" id="SSF48498">
    <property type="entry name" value="Tetracyclin repressor-like, C-terminal domain"/>
    <property type="match status" value="1"/>
</dbReference>
<dbReference type="PRINTS" id="PR00455">
    <property type="entry name" value="HTHTETR"/>
</dbReference>
<sequence>MAVETPSTRERVLRAAADLLSEGGREAVSTRAVGAAAGVQAPTLYRLFGDKDGLLAAVAAHGFERYLADKVAMERTGDPVTDLRRGWDLHVRFGLSQPAFYTLMYGDARPDTDSPAAREASKLLRGLVERIAAAGRLKVPVDRAARVVHAAGVGVTLSLIAAAPEERDPELSPMTREAVLAAITTAEAPPADGPAPHAPPPEGHGTTGDRAAVLAARAVALQAALPDRDPRLTPAEQALLTEWLDRLSH</sequence>
<dbReference type="InterPro" id="IPR001647">
    <property type="entry name" value="HTH_TetR"/>
</dbReference>
<dbReference type="InterPro" id="IPR050109">
    <property type="entry name" value="HTH-type_TetR-like_transc_reg"/>
</dbReference>
<dbReference type="InterPro" id="IPR036271">
    <property type="entry name" value="Tet_transcr_reg_TetR-rel_C_sf"/>
</dbReference>
<dbReference type="InterPro" id="IPR009057">
    <property type="entry name" value="Homeodomain-like_sf"/>
</dbReference>
<dbReference type="PROSITE" id="PS50977">
    <property type="entry name" value="HTH_TETR_2"/>
    <property type="match status" value="1"/>
</dbReference>
<dbReference type="PANTHER" id="PTHR30055">
    <property type="entry name" value="HTH-TYPE TRANSCRIPTIONAL REGULATOR RUTR"/>
    <property type="match status" value="1"/>
</dbReference>
<evidence type="ECO:0000256" key="2">
    <source>
        <dbReference type="ARBA" id="ARBA00023125"/>
    </source>
</evidence>
<keyword evidence="2 4" id="KW-0238">DNA-binding</keyword>
<dbReference type="Gene3D" id="1.10.357.10">
    <property type="entry name" value="Tetracycline Repressor, domain 2"/>
    <property type="match status" value="1"/>
</dbReference>
<name>A0A917VJC6_9ACTN</name>
<dbReference type="Proteomes" id="UP000645217">
    <property type="component" value="Unassembled WGS sequence"/>
</dbReference>
<keyword evidence="3" id="KW-0804">Transcription</keyword>
<dbReference type="RefSeq" id="WP_189164238.1">
    <property type="nucleotide sequence ID" value="NZ_BMNT01000019.1"/>
</dbReference>
<dbReference type="EMBL" id="BMNT01000019">
    <property type="protein sequence ID" value="GGK90667.1"/>
    <property type="molecule type" value="Genomic_DNA"/>
</dbReference>
<evidence type="ECO:0000313" key="8">
    <source>
        <dbReference type="Proteomes" id="UP000645217"/>
    </source>
</evidence>